<dbReference type="SMART" id="SM00356">
    <property type="entry name" value="ZnF_C3H1"/>
    <property type="match status" value="5"/>
</dbReference>
<dbReference type="Gene3D" id="4.10.1000.10">
    <property type="entry name" value="Zinc finger, CCCH-type"/>
    <property type="match status" value="2"/>
</dbReference>
<dbReference type="PROSITE" id="PS50103">
    <property type="entry name" value="ZF_C3H1"/>
    <property type="match status" value="3"/>
</dbReference>
<feature type="compositionally biased region" description="Polar residues" evidence="5">
    <location>
        <begin position="2209"/>
        <end position="2224"/>
    </location>
</feature>
<dbReference type="Gene3D" id="3.30.40.10">
    <property type="entry name" value="Zinc/RING finger domain, C3HC4 (zinc finger)"/>
    <property type="match status" value="1"/>
</dbReference>
<feature type="region of interest" description="Disordered" evidence="5">
    <location>
        <begin position="758"/>
        <end position="781"/>
    </location>
</feature>
<keyword evidence="9" id="KW-1185">Reference proteome</keyword>
<feature type="compositionally biased region" description="Polar residues" evidence="5">
    <location>
        <begin position="1369"/>
        <end position="1387"/>
    </location>
</feature>
<feature type="compositionally biased region" description="Pro residues" evidence="5">
    <location>
        <begin position="27"/>
        <end position="49"/>
    </location>
</feature>
<feature type="compositionally biased region" description="Low complexity" evidence="5">
    <location>
        <begin position="115"/>
        <end position="125"/>
    </location>
</feature>
<gene>
    <name evidence="8" type="ORF">V6N12_040907</name>
</gene>
<name>A0ABR2E527_9ROSI</name>
<feature type="domain" description="C3H1-type" evidence="7">
    <location>
        <begin position="1996"/>
        <end position="2024"/>
    </location>
</feature>
<dbReference type="InterPro" id="IPR019786">
    <property type="entry name" value="Zinc_finger_PHD-type_CS"/>
</dbReference>
<feature type="region of interest" description="Disordered" evidence="5">
    <location>
        <begin position="1"/>
        <end position="86"/>
    </location>
</feature>
<organism evidence="8 9">
    <name type="scientific">Hibiscus sabdariffa</name>
    <name type="common">roselle</name>
    <dbReference type="NCBI Taxonomy" id="183260"/>
    <lineage>
        <taxon>Eukaryota</taxon>
        <taxon>Viridiplantae</taxon>
        <taxon>Streptophyta</taxon>
        <taxon>Embryophyta</taxon>
        <taxon>Tracheophyta</taxon>
        <taxon>Spermatophyta</taxon>
        <taxon>Magnoliopsida</taxon>
        <taxon>eudicotyledons</taxon>
        <taxon>Gunneridae</taxon>
        <taxon>Pentapetalae</taxon>
        <taxon>rosids</taxon>
        <taxon>malvids</taxon>
        <taxon>Malvales</taxon>
        <taxon>Malvaceae</taxon>
        <taxon>Malvoideae</taxon>
        <taxon>Hibiscus</taxon>
    </lineage>
</organism>
<feature type="region of interest" description="Disordered" evidence="5">
    <location>
        <begin position="976"/>
        <end position="1009"/>
    </location>
</feature>
<dbReference type="InterPro" id="IPR019787">
    <property type="entry name" value="Znf_PHD-finger"/>
</dbReference>
<feature type="compositionally biased region" description="Low complexity" evidence="5">
    <location>
        <begin position="1342"/>
        <end position="1357"/>
    </location>
</feature>
<dbReference type="Proteomes" id="UP001472677">
    <property type="component" value="Unassembled WGS sequence"/>
</dbReference>
<reference evidence="8 9" key="1">
    <citation type="journal article" date="2024" name="G3 (Bethesda)">
        <title>Genome assembly of Hibiscus sabdariffa L. provides insights into metabolisms of medicinal natural products.</title>
        <authorList>
            <person name="Kim T."/>
        </authorList>
    </citation>
    <scope>NUCLEOTIDE SEQUENCE [LARGE SCALE GENOMIC DNA]</scope>
    <source>
        <strain evidence="8">TK-2024</strain>
        <tissue evidence="8">Old leaves</tissue>
    </source>
</reference>
<feature type="domain" description="C3H1-type" evidence="7">
    <location>
        <begin position="1947"/>
        <end position="1973"/>
    </location>
</feature>
<feature type="compositionally biased region" description="Low complexity" evidence="5">
    <location>
        <begin position="1825"/>
        <end position="1837"/>
    </location>
</feature>
<feature type="zinc finger region" description="C3H1-type" evidence="4">
    <location>
        <begin position="1996"/>
        <end position="2024"/>
    </location>
</feature>
<sequence length="2907" mass="320128">MDPSSYHHHHHHHHKNHHVNHPRYVPFSPPLNPLQPHPHPHPQPPPPYQQSPSNPYPSRHHLSPQLRPPPPPPPPPPQQNQQQPYQPLLAPSPLLQRQQYSDHPPYNPHHPQYASNPNFNSNPKPNHVPHQFHDVPQRRAPEFDTRPDYWSENRLSRPRPVSSFDREAHYHHFDRRPASPGIVRFMHDLDGSSRFRDLDLNQREREDPGRVHNDRWISDRSSRDFGVVSIGFDSNSNNSRFDHEVAENMRRGSRLRDQLIESGNNEINERDEMRVFPRKNDYYDSEADRYSDKGSGREGNHEFNRTPRKQIQKKSALLRIQKVKPSHRSREDERSHYLGYHNEGKTGTFRGKDLVLHSDHEMDEEKREGTPVELDVSFKSNSLVAKAIVTSSPAPKSDLNLMSRNTKIRKVETFDMDSLSFQSNKGSESSGKLAGSNSAVKGVSGSMDAKQSEGKNKSSDMGKAQDGIRKPCLKGTKAPLGKGKVKKSSKVAVTEDAPSSDKKPGALEGKGTIPCTDNMLDGRVQTRSSGLKIAVGENKVEGTVKSTVSDKTGASVGKSSSLKANKKKIIVRKTVKKVVNSPPNLGNSELAKKGDQLVRTDISARYLSAISVAEKSVTPLKMRDVSASGEPVLGVDSKCSLEDSALILENEKVNGASKGTVSNDVHTDADPGSSVSPKNKRKRSGSTLVSNSSINEETNVDQGSTNAGNSFRGLHINSNIEEDHNEKPNETIKSGTLGVDDLDKQFYHNESNINCGLSRSEDIKPHGGTGFDSGSSSTQDKNINCDIDDANSGSRQVCTTPSRALVEDGASGELLEANCSVGSENVPHLPCVEETQFSSGSKYGDCSNHERSTTSTPDIGCVNSEGSNHEIGNGFVQSLGFSGPGIPNALESVECRDKCTPNIQKRKAGIGELELSSSALTNISAGSPDVLTAANCVNSTIFTSDIGFNPAEPMVSNIMWPDVGLQHSRDKVSILPGRSSNNTCSDIGGSVDGNAPEKKKRKISTSNSGLTSPVISQSVAVSDVSKSAVQVPSNFPDDLLQLEPEVKVSCTNNMHAEGIDLLHANSSFAEPSGDVGSFSDACKGDLSRFDTCSAFAESVAPSSPCHRTLNLGGEQFSIGTPVSATSNHRLDAMYIEGGDRGEVLVDTAEAQNIITTEVIQCRIIPEHNTLSLDKVVPSMDVDDDNHLPPKDDLPSTLNSLISGVDVNEVSATNSNDEAMLAPDVVRDVGSLSNLVLSTSTCNGRLFQNSVEKTCDNETLSDDKRAIEGARNSSSHVSDSHFSKPILKSNDVILTNQSIAGKAGLLSSHDSKSTISLNLPGGEIQGRKTQLSHVGPKSYPTRSSFVSSASKNATSSTSITKPRTWRRTDNSSAHPLSGNKPSLSASPMQRQMPAYIRKGNSLVRKPTSVPAPPPPSNSLSSSVYRLKSGIVDEVKKGTGPTNRADAVDLRTTGANTSFERHTTPPLSGVTKLPMQTSNLSGECTSSPLAEPSTSDCCETTSHPSSMEINDMLKSPDDGLKTSETLNRNGSVNNLEDWNEQNESRLLPTNDKRVTYVKPKSNQLVATSDCDRTSVLDVDKIQSFSASSDGYYKKRKNQLIRTALESHTKQAVTMSDDISNSVRQIAAKVISSRTFGKRRSNKVVAKTQKPSKFSLVWTLNSARVSNNGGNSLCYPKVRPQLFPWKRMAHKRSFKLSSVSSYNSSLSTIGRKMLLLRKRNTVYTRSTNGFSIRKSKVLSVGGSSLKWSKSIEKNSRKANEEATLAVAEADRKKREQNGTVSGTGKKGHSCHKVLHGTEVRRGERIFRIGSVRYKMDSSRRSLQRISDDASSCSGSQQSENSVKRSYVPRRLVIGNDEYVRIGNGNQLVRDPKKRTRVLASEKVRWSLHTARLRLVKKRKYCQFFTRFGKCNKDDGKCPYIHDPSKISVCTKFLSGLCSNPNCKLTHKVIPERMPDCSYFLQGLCTNENCPYRHVHVNPKASACEGFLRGYCADGNECRKKHSYVCPNFEAMGSCPLGSKCKLHHPKNRSKVKKNKRSMENKIARGRYFGVDISEPKRMVLERPHQVVEDDNICFDGKLSDYINLDVSDDEAGELHQVICDQTSFGDSDSSDLQSEDLDKWIKPIRIMKDRKMTESLLECPNVSAINFSTTSITADKCNILDAGCFDGKSNSVTIPYPMTKSKEDLICITPAISFKAADNKNPKSLDIRDVVPSSNNPQQPSLASPTDSNKKNISILGSLEQGEISIQPDIFHIDAILYASMRAVKVTRKHPTQLNKMNEVEEKGRNKSKLKLFRFRGVALFSIYLLRKTDKTGGQSFSPISNCLGFQSQVSNSQLGVFFCFVKVEMGVEEGTSNGEGADSGEKIKCFMSEPVNNGLRSVFLNDSGDGSSGASENFRTYKRRRQLRSGSKIYMQDGGRASTEQVTHALTDHFDSLNDLNNCLPKKWRNVVLEHMHQLLSGDEGGIQSCIQDALLFHQENACNVTVKVCAVIQTLWSLIPLMKINRNTLKKLGRVLVELGIQLRGWRMLYLMGLLLIDHFQGIKLDNLFHLSLINSRMKDGVYERSPMLFSSDIQQVWRKLQHVGTEILSLAKGLSNISSTSYSEKFGSSGGAVEKEKHEESETLAGPEQIEACGVFKVCTCNYCGKKADGKDCLVCDSCEEMYHVACIEPALKVIPPKSWYCANCTSNGMGSPHENCVICDRLSGPQTVNNKVAEENCSENFETSTDLEENSNCSVDNGLQLSPGSKTQCVCKLCGSDVEKGEKLRSCEHPYCPNKYYHVRCLTMNQLKKYCSRWYCPSCLCRTCLVDKDDDKIVLCDGCDAAYHIYCLKPRQTSIPSGKWFCKECDAGIQQIRRGKSAYENKMKMKGIGGKTAYDNLELSPDQREKEKSDKNRGGMDMLLTAASTLHFEE</sequence>
<feature type="compositionally biased region" description="Polar residues" evidence="5">
    <location>
        <begin position="421"/>
        <end position="439"/>
    </location>
</feature>
<comment type="caution">
    <text evidence="8">The sequence shown here is derived from an EMBL/GenBank/DDBJ whole genome shotgun (WGS) entry which is preliminary data.</text>
</comment>
<proteinExistence type="predicted"/>
<feature type="compositionally biased region" description="Polar residues" evidence="5">
    <location>
        <begin position="685"/>
        <end position="709"/>
    </location>
</feature>
<feature type="zinc finger region" description="C3H1-type" evidence="4">
    <location>
        <begin position="1947"/>
        <end position="1973"/>
    </location>
</feature>
<dbReference type="SUPFAM" id="SSF57903">
    <property type="entry name" value="FYVE/PHD zinc finger"/>
    <property type="match status" value="2"/>
</dbReference>
<dbReference type="InterPro" id="IPR001965">
    <property type="entry name" value="Znf_PHD"/>
</dbReference>
<dbReference type="Gene3D" id="2.30.30.1150">
    <property type="match status" value="1"/>
</dbReference>
<dbReference type="PROSITE" id="PS50016">
    <property type="entry name" value="ZF_PHD_2"/>
    <property type="match status" value="3"/>
</dbReference>
<evidence type="ECO:0000256" key="1">
    <source>
        <dbReference type="ARBA" id="ARBA00022723"/>
    </source>
</evidence>
<evidence type="ECO:0000313" key="8">
    <source>
        <dbReference type="EMBL" id="KAK8552303.1"/>
    </source>
</evidence>
<dbReference type="InterPro" id="IPR000571">
    <property type="entry name" value="Znf_CCCH"/>
</dbReference>
<keyword evidence="3 4" id="KW-0862">Zinc</keyword>
<accession>A0ABR2E527</accession>
<keyword evidence="1 4" id="KW-0479">Metal-binding</keyword>
<feature type="domain" description="PHD-type" evidence="6">
    <location>
        <begin position="2634"/>
        <end position="2684"/>
    </location>
</feature>
<evidence type="ECO:0000256" key="5">
    <source>
        <dbReference type="SAM" id="MobiDB-lite"/>
    </source>
</evidence>
<keyword evidence="2 4" id="KW-0863">Zinc-finger</keyword>
<feature type="compositionally biased region" description="Basic and acidic residues" evidence="5">
    <location>
        <begin position="278"/>
        <end position="305"/>
    </location>
</feature>
<feature type="region of interest" description="Disordered" evidence="5">
    <location>
        <begin position="1767"/>
        <end position="1787"/>
    </location>
</feature>
<feature type="compositionally biased region" description="Pro residues" evidence="5">
    <location>
        <begin position="66"/>
        <end position="78"/>
    </location>
</feature>
<feature type="compositionally biased region" description="Basic residues" evidence="5">
    <location>
        <begin position="1"/>
        <end position="21"/>
    </location>
</feature>
<feature type="region of interest" description="Disordered" evidence="5">
    <location>
        <begin position="421"/>
        <end position="514"/>
    </location>
</feature>
<dbReference type="EMBL" id="JBBPBM010000020">
    <property type="protein sequence ID" value="KAK8552303.1"/>
    <property type="molecule type" value="Genomic_DNA"/>
</dbReference>
<dbReference type="Pfam" id="PF00628">
    <property type="entry name" value="PHD"/>
    <property type="match status" value="2"/>
</dbReference>
<protein>
    <recommendedName>
        <fullName evidence="10">Zinc finger CCCH domain-containing protein 7</fullName>
    </recommendedName>
</protein>
<dbReference type="PROSITE" id="PS01359">
    <property type="entry name" value="ZF_PHD_1"/>
    <property type="match status" value="1"/>
</dbReference>
<dbReference type="PANTHER" id="PTHR46156:SF1">
    <property type="entry name" value="ZINC FINGER CCCH DOMAIN-CONTAINING PROTEIN 3"/>
    <property type="match status" value="1"/>
</dbReference>
<feature type="region of interest" description="Disordered" evidence="5">
    <location>
        <begin position="1816"/>
        <end position="1840"/>
    </location>
</feature>
<dbReference type="SMART" id="SM00249">
    <property type="entry name" value="PHD"/>
    <property type="match status" value="3"/>
</dbReference>
<feature type="compositionally biased region" description="Basic and acidic residues" evidence="5">
    <location>
        <begin position="450"/>
        <end position="460"/>
    </location>
</feature>
<feature type="region of interest" description="Disordered" evidence="5">
    <location>
        <begin position="98"/>
        <end position="160"/>
    </location>
</feature>
<feature type="zinc finger region" description="C3H1-type" evidence="4">
    <location>
        <begin position="1893"/>
        <end position="1921"/>
    </location>
</feature>
<evidence type="ECO:0000259" key="7">
    <source>
        <dbReference type="PROSITE" id="PS50103"/>
    </source>
</evidence>
<evidence type="ECO:0000259" key="6">
    <source>
        <dbReference type="PROSITE" id="PS50016"/>
    </source>
</evidence>
<feature type="region of interest" description="Disordered" evidence="5">
    <location>
        <begin position="2202"/>
        <end position="2226"/>
    </location>
</feature>
<evidence type="ECO:0000256" key="2">
    <source>
        <dbReference type="ARBA" id="ARBA00022771"/>
    </source>
</evidence>
<feature type="domain" description="PHD-type" evidence="6">
    <location>
        <begin position="2745"/>
        <end position="2799"/>
    </location>
</feature>
<feature type="region of interest" description="Disordered" evidence="5">
    <location>
        <begin position="1316"/>
        <end position="1387"/>
    </location>
</feature>
<feature type="domain" description="PHD-type" evidence="6">
    <location>
        <begin position="2795"/>
        <end position="2845"/>
    </location>
</feature>
<dbReference type="InterPro" id="IPR013083">
    <property type="entry name" value="Znf_RING/FYVE/PHD"/>
</dbReference>
<feature type="compositionally biased region" description="Basic and acidic residues" evidence="5">
    <location>
        <begin position="131"/>
        <end position="155"/>
    </location>
</feature>
<feature type="domain" description="C3H1-type" evidence="7">
    <location>
        <begin position="1893"/>
        <end position="1921"/>
    </location>
</feature>
<dbReference type="InterPro" id="IPR011011">
    <property type="entry name" value="Znf_FYVE_PHD"/>
</dbReference>
<feature type="region of interest" description="Disordered" evidence="5">
    <location>
        <begin position="656"/>
        <end position="713"/>
    </location>
</feature>
<evidence type="ECO:0008006" key="10">
    <source>
        <dbReference type="Google" id="ProtNLM"/>
    </source>
</evidence>
<feature type="region of interest" description="Disordered" evidence="5">
    <location>
        <begin position="278"/>
        <end position="351"/>
    </location>
</feature>
<evidence type="ECO:0000256" key="3">
    <source>
        <dbReference type="ARBA" id="ARBA00022833"/>
    </source>
</evidence>
<dbReference type="PANTHER" id="PTHR46156">
    <property type="entry name" value="CCCH ZINGC FINGER"/>
    <property type="match status" value="1"/>
</dbReference>
<evidence type="ECO:0000256" key="4">
    <source>
        <dbReference type="PROSITE-ProRule" id="PRU00723"/>
    </source>
</evidence>
<evidence type="ECO:0000313" key="9">
    <source>
        <dbReference type="Proteomes" id="UP001472677"/>
    </source>
</evidence>